<feature type="region of interest" description="Disordered" evidence="1">
    <location>
        <begin position="1"/>
        <end position="24"/>
    </location>
</feature>
<reference evidence="2 3" key="1">
    <citation type="journal article" date="2023" name="bioRxiv">
        <title>Conserved and derived expression patterns and positive selection on dental genes reveal complex evolutionary context of ever-growing rodent molars.</title>
        <authorList>
            <person name="Calamari Z.T."/>
            <person name="Song A."/>
            <person name="Cohen E."/>
            <person name="Akter M."/>
            <person name="Roy R.D."/>
            <person name="Hallikas O."/>
            <person name="Christensen M.M."/>
            <person name="Li P."/>
            <person name="Marangoni P."/>
            <person name="Jernvall J."/>
            <person name="Klein O.D."/>
        </authorList>
    </citation>
    <scope>NUCLEOTIDE SEQUENCE [LARGE SCALE GENOMIC DNA]</scope>
    <source>
        <strain evidence="2">V071</strain>
    </source>
</reference>
<dbReference type="Proteomes" id="UP001488838">
    <property type="component" value="Unassembled WGS sequence"/>
</dbReference>
<organism evidence="2 3">
    <name type="scientific">Myodes glareolus</name>
    <name type="common">Bank vole</name>
    <name type="synonym">Clethrionomys glareolus</name>
    <dbReference type="NCBI Taxonomy" id="447135"/>
    <lineage>
        <taxon>Eukaryota</taxon>
        <taxon>Metazoa</taxon>
        <taxon>Chordata</taxon>
        <taxon>Craniata</taxon>
        <taxon>Vertebrata</taxon>
        <taxon>Euteleostomi</taxon>
        <taxon>Mammalia</taxon>
        <taxon>Eutheria</taxon>
        <taxon>Euarchontoglires</taxon>
        <taxon>Glires</taxon>
        <taxon>Rodentia</taxon>
        <taxon>Myomorpha</taxon>
        <taxon>Muroidea</taxon>
        <taxon>Cricetidae</taxon>
        <taxon>Arvicolinae</taxon>
        <taxon>Myodes</taxon>
    </lineage>
</organism>
<name>A0AAW0HP72_MYOGA</name>
<evidence type="ECO:0000313" key="3">
    <source>
        <dbReference type="Proteomes" id="UP001488838"/>
    </source>
</evidence>
<gene>
    <name evidence="2" type="ORF">U0070_004221</name>
</gene>
<evidence type="ECO:0000256" key="1">
    <source>
        <dbReference type="SAM" id="MobiDB-lite"/>
    </source>
</evidence>
<protein>
    <submittedName>
        <fullName evidence="2">Uncharacterized protein</fullName>
    </submittedName>
</protein>
<sequence length="51" mass="5078">MSCIPPASSKPCGTSSSPSSVISLGKRSPTAALCVSSENTFSATNCSSPKK</sequence>
<evidence type="ECO:0000313" key="2">
    <source>
        <dbReference type="EMBL" id="KAK7803585.1"/>
    </source>
</evidence>
<feature type="compositionally biased region" description="Low complexity" evidence="1">
    <location>
        <begin position="1"/>
        <end position="23"/>
    </location>
</feature>
<keyword evidence="3" id="KW-1185">Reference proteome</keyword>
<dbReference type="AlphaFoldDB" id="A0AAW0HP72"/>
<accession>A0AAW0HP72</accession>
<dbReference type="EMBL" id="JBBHLL010000412">
    <property type="protein sequence ID" value="KAK7803585.1"/>
    <property type="molecule type" value="Genomic_DNA"/>
</dbReference>
<proteinExistence type="predicted"/>
<comment type="caution">
    <text evidence="2">The sequence shown here is derived from an EMBL/GenBank/DDBJ whole genome shotgun (WGS) entry which is preliminary data.</text>
</comment>